<keyword evidence="6" id="KW-1185">Reference proteome</keyword>
<dbReference type="PROSITE" id="PS01117">
    <property type="entry name" value="HTH_MARR_1"/>
    <property type="match status" value="1"/>
</dbReference>
<proteinExistence type="predicted"/>
<evidence type="ECO:0000259" key="4">
    <source>
        <dbReference type="PROSITE" id="PS50995"/>
    </source>
</evidence>
<organism evidence="5 6">
    <name type="scientific">Paenibacillus helianthi</name>
    <dbReference type="NCBI Taxonomy" id="1349432"/>
    <lineage>
        <taxon>Bacteria</taxon>
        <taxon>Bacillati</taxon>
        <taxon>Bacillota</taxon>
        <taxon>Bacilli</taxon>
        <taxon>Bacillales</taxon>
        <taxon>Paenibacillaceae</taxon>
        <taxon>Paenibacillus</taxon>
    </lineage>
</organism>
<dbReference type="PANTHER" id="PTHR42756:SF1">
    <property type="entry name" value="TRANSCRIPTIONAL REPRESSOR OF EMRAB OPERON"/>
    <property type="match status" value="1"/>
</dbReference>
<gene>
    <name evidence="5" type="ORF">A3844_10645</name>
</gene>
<dbReference type="Pfam" id="PF01047">
    <property type="entry name" value="MarR"/>
    <property type="match status" value="1"/>
</dbReference>
<dbReference type="EMBL" id="LVWI01000035">
    <property type="protein sequence ID" value="OKP87512.1"/>
    <property type="molecule type" value="Genomic_DNA"/>
</dbReference>
<protein>
    <submittedName>
        <fullName evidence="5">MarR family transcriptional regulator</fullName>
    </submittedName>
</protein>
<name>A0ABX3ES31_9BACL</name>
<dbReference type="InterPro" id="IPR036388">
    <property type="entry name" value="WH-like_DNA-bd_sf"/>
</dbReference>
<dbReference type="PANTHER" id="PTHR42756">
    <property type="entry name" value="TRANSCRIPTIONAL REGULATOR, MARR"/>
    <property type="match status" value="1"/>
</dbReference>
<evidence type="ECO:0000313" key="6">
    <source>
        <dbReference type="Proteomes" id="UP000186058"/>
    </source>
</evidence>
<accession>A0ABX3ES31</accession>
<dbReference type="Proteomes" id="UP000186058">
    <property type="component" value="Unassembled WGS sequence"/>
</dbReference>
<evidence type="ECO:0000313" key="5">
    <source>
        <dbReference type="EMBL" id="OKP87512.1"/>
    </source>
</evidence>
<dbReference type="SMART" id="SM00347">
    <property type="entry name" value="HTH_MARR"/>
    <property type="match status" value="1"/>
</dbReference>
<evidence type="ECO:0000256" key="2">
    <source>
        <dbReference type="ARBA" id="ARBA00023125"/>
    </source>
</evidence>
<keyword evidence="1" id="KW-0805">Transcription regulation</keyword>
<reference evidence="5 6" key="1">
    <citation type="submission" date="2016-03" db="EMBL/GenBank/DDBJ databases">
        <authorList>
            <person name="Sant'Anna F.H."/>
            <person name="Ambrosini A."/>
            <person name="Souza R."/>
            <person name="Bach E."/>
            <person name="Fernandes G."/>
            <person name="Balsanelli E."/>
            <person name="Baura V.A."/>
            <person name="Souza E.M."/>
            <person name="Passaglia L."/>
        </authorList>
    </citation>
    <scope>NUCLEOTIDE SEQUENCE [LARGE SCALE GENOMIC DNA]</scope>
    <source>
        <strain evidence="5 6">P26E</strain>
    </source>
</reference>
<evidence type="ECO:0000256" key="3">
    <source>
        <dbReference type="ARBA" id="ARBA00023163"/>
    </source>
</evidence>
<dbReference type="InterPro" id="IPR000835">
    <property type="entry name" value="HTH_MarR-typ"/>
</dbReference>
<comment type="caution">
    <text evidence="5">The sequence shown here is derived from an EMBL/GenBank/DDBJ whole genome shotgun (WGS) entry which is preliminary data.</text>
</comment>
<keyword evidence="3" id="KW-0804">Transcription</keyword>
<sequence>MMDHSIDVIELEMAILVRRLVSMTTYRKIGNLDRSAYLLLHQIASHGSAGVKALSDEFHLDISTVSRQAAALEQKGYVKRIPDPVDGRAYSLEMTDMGEEVLNENKQARQESIGKMLSAWSDGERVIFGELLRKFNAAIHEEIPE</sequence>
<dbReference type="Gene3D" id="1.10.10.10">
    <property type="entry name" value="Winged helix-like DNA-binding domain superfamily/Winged helix DNA-binding domain"/>
    <property type="match status" value="1"/>
</dbReference>
<evidence type="ECO:0000256" key="1">
    <source>
        <dbReference type="ARBA" id="ARBA00023015"/>
    </source>
</evidence>
<dbReference type="InterPro" id="IPR036390">
    <property type="entry name" value="WH_DNA-bd_sf"/>
</dbReference>
<dbReference type="InterPro" id="IPR023187">
    <property type="entry name" value="Tscrpt_reg_MarR-type_CS"/>
</dbReference>
<dbReference type="PROSITE" id="PS50995">
    <property type="entry name" value="HTH_MARR_2"/>
    <property type="match status" value="1"/>
</dbReference>
<feature type="domain" description="HTH marR-type" evidence="4">
    <location>
        <begin position="10"/>
        <end position="137"/>
    </location>
</feature>
<dbReference type="PRINTS" id="PR00598">
    <property type="entry name" value="HTHMARR"/>
</dbReference>
<dbReference type="SUPFAM" id="SSF46785">
    <property type="entry name" value="Winged helix' DNA-binding domain"/>
    <property type="match status" value="1"/>
</dbReference>
<keyword evidence="2" id="KW-0238">DNA-binding</keyword>